<gene>
    <name evidence="2" type="ORF">ABXR19_03575</name>
</gene>
<proteinExistence type="predicted"/>
<comment type="caution">
    <text evidence="2">The sequence shown here is derived from an EMBL/GenBank/DDBJ whole genome shotgun (WGS) entry which is preliminary data.</text>
</comment>
<reference evidence="2 3" key="1">
    <citation type="submission" date="2024-07" db="EMBL/GenBank/DDBJ databases">
        <title>Uliginosibacterium flavum JJ3220;KACC:17644.</title>
        <authorList>
            <person name="Kim M.K."/>
        </authorList>
    </citation>
    <scope>NUCLEOTIDE SEQUENCE [LARGE SCALE GENOMIC DNA]</scope>
    <source>
        <strain evidence="2 3">KACC:17644</strain>
    </source>
</reference>
<keyword evidence="1" id="KW-1133">Transmembrane helix</keyword>
<feature type="transmembrane region" description="Helical" evidence="1">
    <location>
        <begin position="185"/>
        <end position="208"/>
    </location>
</feature>
<feature type="transmembrane region" description="Helical" evidence="1">
    <location>
        <begin position="220"/>
        <end position="244"/>
    </location>
</feature>
<sequence>MQLVSTAASPAPGLTFASMLAGVAGMCAAALLLVWQPEAMLTRWHPAALAAVHLFALGGLMPVMLGALFQFVPVACGLTLPRWGGVDWLILFALLAGAFALAGGFLLGGPFWLATAGVLLLGSLIVAAGRLARALWRQPLRSEMVAALRRSAMALGMTLLAGGALLGILLFGWNLPLLAIVDWHALWGIAGWVGGLVASVAAVVVPMFHVTAPYPKQWRWATRVLLGALLLGSVAGCLGIGWLASLACSLLAALALVFGLLTALRVSASKRGERDAFHWGWLGLAALSSALAVVSLLAHFSPDPRWSVAFGVLALAGFGGGTVTVMLYRIVPFLIWLHWQRANKARARLPLLHQIIPGRWQAAQLGTDAGGMVLLCGAAFWPALTLPGALLLATSKLGLFILLARALHDYRQRLALLKTLPPRVRPVH</sequence>
<name>A0ABV2TH58_9RHOO</name>
<feature type="transmembrane region" description="Helical" evidence="1">
    <location>
        <begin position="360"/>
        <end position="383"/>
    </location>
</feature>
<dbReference type="RefSeq" id="WP_354599719.1">
    <property type="nucleotide sequence ID" value="NZ_JBEWZI010000003.1"/>
</dbReference>
<feature type="transmembrane region" description="Helical" evidence="1">
    <location>
        <begin position="112"/>
        <end position="132"/>
    </location>
</feature>
<accession>A0ABV2TH58</accession>
<feature type="transmembrane region" description="Helical" evidence="1">
    <location>
        <begin position="306"/>
        <end position="339"/>
    </location>
</feature>
<dbReference type="Proteomes" id="UP001549691">
    <property type="component" value="Unassembled WGS sequence"/>
</dbReference>
<evidence type="ECO:0000313" key="3">
    <source>
        <dbReference type="Proteomes" id="UP001549691"/>
    </source>
</evidence>
<evidence type="ECO:0000256" key="1">
    <source>
        <dbReference type="SAM" id="Phobius"/>
    </source>
</evidence>
<feature type="transmembrane region" description="Helical" evidence="1">
    <location>
        <begin position="47"/>
        <end position="76"/>
    </location>
</feature>
<dbReference type="EMBL" id="JBEWZI010000003">
    <property type="protein sequence ID" value="MET7013255.1"/>
    <property type="molecule type" value="Genomic_DNA"/>
</dbReference>
<feature type="transmembrane region" description="Helical" evidence="1">
    <location>
        <begin position="279"/>
        <end position="300"/>
    </location>
</feature>
<protein>
    <recommendedName>
        <fullName evidence="4">Transmembrane protein</fullName>
    </recommendedName>
</protein>
<keyword evidence="1" id="KW-0472">Membrane</keyword>
<keyword evidence="3" id="KW-1185">Reference proteome</keyword>
<evidence type="ECO:0008006" key="4">
    <source>
        <dbReference type="Google" id="ProtNLM"/>
    </source>
</evidence>
<feature type="transmembrane region" description="Helical" evidence="1">
    <location>
        <begin position="250"/>
        <end position="267"/>
    </location>
</feature>
<organism evidence="2 3">
    <name type="scientific">Uliginosibacterium flavum</name>
    <dbReference type="NCBI Taxonomy" id="1396831"/>
    <lineage>
        <taxon>Bacteria</taxon>
        <taxon>Pseudomonadati</taxon>
        <taxon>Pseudomonadota</taxon>
        <taxon>Betaproteobacteria</taxon>
        <taxon>Rhodocyclales</taxon>
        <taxon>Zoogloeaceae</taxon>
        <taxon>Uliginosibacterium</taxon>
    </lineage>
</organism>
<keyword evidence="1" id="KW-0812">Transmembrane</keyword>
<feature type="transmembrane region" description="Helical" evidence="1">
    <location>
        <begin position="12"/>
        <end position="35"/>
    </location>
</feature>
<feature type="transmembrane region" description="Helical" evidence="1">
    <location>
        <begin position="88"/>
        <end position="106"/>
    </location>
</feature>
<evidence type="ECO:0000313" key="2">
    <source>
        <dbReference type="EMBL" id="MET7013255.1"/>
    </source>
</evidence>
<feature type="transmembrane region" description="Helical" evidence="1">
    <location>
        <begin position="152"/>
        <end position="173"/>
    </location>
</feature>